<dbReference type="Gene3D" id="3.40.30.10">
    <property type="entry name" value="Glutaredoxin"/>
    <property type="match status" value="1"/>
</dbReference>
<dbReference type="SFLD" id="SFLDG00358">
    <property type="entry name" value="Main_(cytGST)"/>
    <property type="match status" value="1"/>
</dbReference>
<organism evidence="8 9">
    <name type="scientific">Panicum virgatum</name>
    <name type="common">Blackwell switchgrass</name>
    <dbReference type="NCBI Taxonomy" id="38727"/>
    <lineage>
        <taxon>Eukaryota</taxon>
        <taxon>Viridiplantae</taxon>
        <taxon>Streptophyta</taxon>
        <taxon>Embryophyta</taxon>
        <taxon>Tracheophyta</taxon>
        <taxon>Spermatophyta</taxon>
        <taxon>Magnoliopsida</taxon>
        <taxon>Liliopsida</taxon>
        <taxon>Poales</taxon>
        <taxon>Poaceae</taxon>
        <taxon>PACMAD clade</taxon>
        <taxon>Panicoideae</taxon>
        <taxon>Panicodae</taxon>
        <taxon>Paniceae</taxon>
        <taxon>Panicinae</taxon>
        <taxon>Panicum</taxon>
        <taxon>Panicum sect. Hiantes</taxon>
    </lineage>
</organism>
<dbReference type="FunFam" id="1.20.1050.10:FF:000023">
    <property type="entry name" value="Probable glutathione S-transferase GSTU6"/>
    <property type="match status" value="1"/>
</dbReference>
<evidence type="ECO:0000256" key="3">
    <source>
        <dbReference type="ARBA" id="ARBA00047960"/>
    </source>
</evidence>
<dbReference type="InterPro" id="IPR036282">
    <property type="entry name" value="Glutathione-S-Trfase_C_sf"/>
</dbReference>
<dbReference type="PROSITE" id="PS50404">
    <property type="entry name" value="GST_NTER"/>
    <property type="match status" value="1"/>
</dbReference>
<name>A0A8T0NSG9_PANVG</name>
<dbReference type="CDD" id="cd03185">
    <property type="entry name" value="GST_C_Tau"/>
    <property type="match status" value="1"/>
</dbReference>
<dbReference type="Pfam" id="PF13410">
    <property type="entry name" value="GST_C_2"/>
    <property type="match status" value="1"/>
</dbReference>
<comment type="catalytic activity">
    <reaction evidence="3 4">
        <text>RX + glutathione = an S-substituted glutathione + a halide anion + H(+)</text>
        <dbReference type="Rhea" id="RHEA:16437"/>
        <dbReference type="ChEBI" id="CHEBI:15378"/>
        <dbReference type="ChEBI" id="CHEBI:16042"/>
        <dbReference type="ChEBI" id="CHEBI:17792"/>
        <dbReference type="ChEBI" id="CHEBI:57925"/>
        <dbReference type="ChEBI" id="CHEBI:90779"/>
        <dbReference type="EC" id="2.5.1.18"/>
    </reaction>
</comment>
<dbReference type="OrthoDB" id="4951845at2759"/>
<dbReference type="InterPro" id="IPR045073">
    <property type="entry name" value="Omega/Tau-like"/>
</dbReference>
<keyword evidence="4" id="KW-0963">Cytoplasm</keyword>
<dbReference type="CDD" id="cd03058">
    <property type="entry name" value="GST_N_Tau"/>
    <property type="match status" value="1"/>
</dbReference>
<dbReference type="SFLD" id="SFLDS00019">
    <property type="entry name" value="Glutathione_Transferase_(cytos"/>
    <property type="match status" value="1"/>
</dbReference>
<dbReference type="AlphaFoldDB" id="A0A8T0NSG9"/>
<accession>A0A8T0NSG9</accession>
<protein>
    <recommendedName>
        <fullName evidence="4">Glutathione S-transferase</fullName>
        <ecNumber evidence="4">2.5.1.18</ecNumber>
    </recommendedName>
</protein>
<comment type="similarity">
    <text evidence="2">Belongs to the GST superfamily. Tau family.</text>
</comment>
<dbReference type="PANTHER" id="PTHR11260:SF786">
    <property type="entry name" value="GLUTATHIONE TRANSFERASE"/>
    <property type="match status" value="1"/>
</dbReference>
<dbReference type="InterPro" id="IPR040079">
    <property type="entry name" value="Glutathione_S-Trfase"/>
</dbReference>
<evidence type="ECO:0000256" key="4">
    <source>
        <dbReference type="RuleBase" id="RU369102"/>
    </source>
</evidence>
<dbReference type="Pfam" id="PF02798">
    <property type="entry name" value="GST_N"/>
    <property type="match status" value="1"/>
</dbReference>
<dbReference type="EC" id="2.5.1.18" evidence="4"/>
<reference evidence="8" key="1">
    <citation type="submission" date="2020-05" db="EMBL/GenBank/DDBJ databases">
        <title>WGS assembly of Panicum virgatum.</title>
        <authorList>
            <person name="Lovell J.T."/>
            <person name="Jenkins J."/>
            <person name="Shu S."/>
            <person name="Juenger T.E."/>
            <person name="Schmutz J."/>
        </authorList>
    </citation>
    <scope>NUCLEOTIDE SEQUENCE</scope>
    <source>
        <strain evidence="8">AP13</strain>
    </source>
</reference>
<keyword evidence="1 4" id="KW-0808">Transferase</keyword>
<evidence type="ECO:0000259" key="7">
    <source>
        <dbReference type="PROSITE" id="PS50405"/>
    </source>
</evidence>
<dbReference type="SFLD" id="SFLDG01152">
    <property type="entry name" value="Main.3:_Omega-_and_Tau-like"/>
    <property type="match status" value="1"/>
</dbReference>
<evidence type="ECO:0000313" key="9">
    <source>
        <dbReference type="Proteomes" id="UP000823388"/>
    </source>
</evidence>
<gene>
    <name evidence="8" type="ORF">PVAP13_9KG309300</name>
</gene>
<keyword evidence="9" id="KW-1185">Reference proteome</keyword>
<evidence type="ECO:0000256" key="5">
    <source>
        <dbReference type="SAM" id="Coils"/>
    </source>
</evidence>
<dbReference type="EMBL" id="CM029053">
    <property type="protein sequence ID" value="KAG2550942.1"/>
    <property type="molecule type" value="Genomic_DNA"/>
</dbReference>
<dbReference type="InterPro" id="IPR036249">
    <property type="entry name" value="Thioredoxin-like_sf"/>
</dbReference>
<dbReference type="InterPro" id="IPR004045">
    <property type="entry name" value="Glutathione_S-Trfase_N"/>
</dbReference>
<dbReference type="SUPFAM" id="SSF47616">
    <property type="entry name" value="GST C-terminal domain-like"/>
    <property type="match status" value="1"/>
</dbReference>
<keyword evidence="5" id="KW-0175">Coiled coil</keyword>
<dbReference type="InterPro" id="IPR045074">
    <property type="entry name" value="GST_C_Tau"/>
</dbReference>
<evidence type="ECO:0000313" key="8">
    <source>
        <dbReference type="EMBL" id="KAG2550942.1"/>
    </source>
</evidence>
<feature type="domain" description="GST C-terminal" evidence="7">
    <location>
        <begin position="94"/>
        <end position="227"/>
    </location>
</feature>
<dbReference type="GO" id="GO:0005829">
    <property type="term" value="C:cytosol"/>
    <property type="evidence" value="ECO:0007669"/>
    <property type="project" value="UniProtKB-SubCell"/>
</dbReference>
<sequence length="238" mass="26086">MAGGREELKLLGTWASPFVIRVKLALSFKGLSYENVEEEDLYHNKSELLLKSNPVHKKVPVLVHNGKPVCESQLIVQYIDEAFSTDGPSILPAEPYQRAVARFWAAYIDDKLFASALQAGRAKTEEEKAEALKQTFAAVETLEAAFKECSNGKPFFGGDTVGYLDIVLGTLIPLAHVGEARFGIKLFDGTRSPLLEAWVERFAMMDAANAVLPEVDKLIEYSKAKQARAAALAAAARN</sequence>
<dbReference type="GO" id="GO:0004364">
    <property type="term" value="F:glutathione transferase activity"/>
    <property type="evidence" value="ECO:0007669"/>
    <property type="project" value="UniProtKB-UniRule"/>
</dbReference>
<dbReference type="Gene3D" id="1.20.1050.10">
    <property type="match status" value="1"/>
</dbReference>
<comment type="caution">
    <text evidence="8">The sequence shown here is derived from an EMBL/GenBank/DDBJ whole genome shotgun (WGS) entry which is preliminary data.</text>
</comment>
<dbReference type="InterPro" id="IPR010987">
    <property type="entry name" value="Glutathione-S-Trfase_C-like"/>
</dbReference>
<proteinExistence type="inferred from homology"/>
<feature type="domain" description="GST N-terminal" evidence="6">
    <location>
        <begin position="6"/>
        <end position="87"/>
    </location>
</feature>
<dbReference type="Proteomes" id="UP000823388">
    <property type="component" value="Chromosome 9K"/>
</dbReference>
<feature type="coiled-coil region" evidence="5">
    <location>
        <begin position="114"/>
        <end position="142"/>
    </location>
</feature>
<comment type="subcellular location">
    <subcellularLocation>
        <location evidence="4">Cytoplasm</location>
        <location evidence="4">Cytosol</location>
    </subcellularLocation>
</comment>
<dbReference type="PROSITE" id="PS50405">
    <property type="entry name" value="GST_CTER"/>
    <property type="match status" value="1"/>
</dbReference>
<evidence type="ECO:0000256" key="1">
    <source>
        <dbReference type="ARBA" id="ARBA00022679"/>
    </source>
</evidence>
<dbReference type="FunFam" id="3.40.30.10:FF:000044">
    <property type="entry name" value="Glutathione S-transferase GSTU6"/>
    <property type="match status" value="1"/>
</dbReference>
<evidence type="ECO:0000256" key="2">
    <source>
        <dbReference type="ARBA" id="ARBA00025743"/>
    </source>
</evidence>
<dbReference type="PANTHER" id="PTHR11260">
    <property type="entry name" value="GLUTATHIONE S-TRANSFERASE, GST, SUPERFAMILY, GST DOMAIN CONTAINING"/>
    <property type="match status" value="1"/>
</dbReference>
<dbReference type="SUPFAM" id="SSF52833">
    <property type="entry name" value="Thioredoxin-like"/>
    <property type="match status" value="1"/>
</dbReference>
<dbReference type="GO" id="GO:0006749">
    <property type="term" value="P:glutathione metabolic process"/>
    <property type="evidence" value="ECO:0007669"/>
    <property type="project" value="InterPro"/>
</dbReference>
<evidence type="ECO:0000259" key="6">
    <source>
        <dbReference type="PROSITE" id="PS50404"/>
    </source>
</evidence>
<comment type="function">
    <text evidence="4">Is involved in the conjugation of reduced glutathione to a wide number of exogenous and endogenous hydrophobic electrophiles.</text>
</comment>